<dbReference type="InterPro" id="IPR016181">
    <property type="entry name" value="Acyl_CoA_acyltransferase"/>
</dbReference>
<dbReference type="GO" id="GO:0016747">
    <property type="term" value="F:acyltransferase activity, transferring groups other than amino-acyl groups"/>
    <property type="evidence" value="ECO:0007669"/>
    <property type="project" value="InterPro"/>
</dbReference>
<evidence type="ECO:0000313" key="2">
    <source>
        <dbReference type="EMBL" id="PND37219.1"/>
    </source>
</evidence>
<dbReference type="OrthoDB" id="5295305at2"/>
<keyword evidence="3" id="KW-1185">Reference proteome</keyword>
<dbReference type="RefSeq" id="WP_102767136.1">
    <property type="nucleotide sequence ID" value="NZ_POSP01000003.1"/>
</dbReference>
<protein>
    <submittedName>
        <fullName evidence="2">GNAT family N-acetyltransferase</fullName>
    </submittedName>
</protein>
<comment type="caution">
    <text evidence="2">The sequence shown here is derived from an EMBL/GenBank/DDBJ whole genome shotgun (WGS) entry which is preliminary data.</text>
</comment>
<proteinExistence type="predicted"/>
<evidence type="ECO:0000313" key="3">
    <source>
        <dbReference type="Proteomes" id="UP000235916"/>
    </source>
</evidence>
<organism evidence="2 3">
    <name type="scientific">Kinneretia aquatilis</name>
    <dbReference type="NCBI Taxonomy" id="2070761"/>
    <lineage>
        <taxon>Bacteria</taxon>
        <taxon>Pseudomonadati</taxon>
        <taxon>Pseudomonadota</taxon>
        <taxon>Betaproteobacteria</taxon>
        <taxon>Burkholderiales</taxon>
        <taxon>Sphaerotilaceae</taxon>
        <taxon>Roseateles</taxon>
    </lineage>
</organism>
<dbReference type="SUPFAM" id="SSF55729">
    <property type="entry name" value="Acyl-CoA N-acyltransferases (Nat)"/>
    <property type="match status" value="1"/>
</dbReference>
<dbReference type="AlphaFoldDB" id="A0A2N8KUS7"/>
<dbReference type="Pfam" id="PF13302">
    <property type="entry name" value="Acetyltransf_3"/>
    <property type="match status" value="1"/>
</dbReference>
<dbReference type="PANTHER" id="PTHR43610">
    <property type="entry name" value="BLL6696 PROTEIN"/>
    <property type="match status" value="1"/>
</dbReference>
<feature type="domain" description="N-acetyltransferase" evidence="1">
    <location>
        <begin position="13"/>
        <end position="153"/>
    </location>
</feature>
<sequence>MQIQPVRLQGREVCLEPLDLDQHLPGLCAVGLDPELWQWVPTQVRSEAQMRAYVETALQEQARGSSLPFAIRSLAEDRVIGCTRFGNISPRDHRLEIGWTWLGRAWQRSGANTEAKTLLLTHAFETLGAWRVELKTDALNARSRAAIARIGAQQEGILRRHTLTDTGRVRDTVYFSVLDHEWPAVKARLQAMLR</sequence>
<dbReference type="InterPro" id="IPR000182">
    <property type="entry name" value="GNAT_dom"/>
</dbReference>
<dbReference type="Gene3D" id="3.40.630.30">
    <property type="match status" value="1"/>
</dbReference>
<dbReference type="Proteomes" id="UP000235916">
    <property type="component" value="Unassembled WGS sequence"/>
</dbReference>
<keyword evidence="2" id="KW-0808">Transferase</keyword>
<dbReference type="EMBL" id="POSP01000003">
    <property type="protein sequence ID" value="PND37219.1"/>
    <property type="molecule type" value="Genomic_DNA"/>
</dbReference>
<evidence type="ECO:0000259" key="1">
    <source>
        <dbReference type="Pfam" id="PF13302"/>
    </source>
</evidence>
<accession>A0A2N8KUS7</accession>
<name>A0A2N8KUS7_9BURK</name>
<gene>
    <name evidence="2" type="ORF">C1O66_06515</name>
</gene>
<dbReference type="PANTHER" id="PTHR43610:SF1">
    <property type="entry name" value="N-ACETYLTRANSFERASE DOMAIN-CONTAINING PROTEIN"/>
    <property type="match status" value="1"/>
</dbReference>
<reference evidence="2 3" key="1">
    <citation type="submission" date="2018-01" db="EMBL/GenBank/DDBJ databases">
        <title>Draft genome sequence of Paucibacter aquatile CR182 isolated from freshwater of the Nakdong River.</title>
        <authorList>
            <person name="Choi A."/>
            <person name="Chung E.J."/>
        </authorList>
    </citation>
    <scope>NUCLEOTIDE SEQUENCE [LARGE SCALE GENOMIC DNA]</scope>
    <source>
        <strain evidence="2 3">CR182</strain>
    </source>
</reference>